<feature type="region of interest" description="Disordered" evidence="1">
    <location>
        <begin position="253"/>
        <end position="299"/>
    </location>
</feature>
<evidence type="ECO:0008006" key="4">
    <source>
        <dbReference type="Google" id="ProtNLM"/>
    </source>
</evidence>
<accession>A0AAW1Q736</accession>
<proteinExistence type="predicted"/>
<sequence length="644" mass="67212">MAAAEETQEAPLQLAPRFVYPVKLCISAQGLPEDGGTTETFCTVTLQHEERGAELLSERRETCRAAGPSPVFCGPDEPFELWVMPSPASTTHLCEVVVPLQEVLLTARMAHEFSFPVSGGGTLTVAAAIGQPQRGTWHLALKHDVTGTLILDHNEDEVFVVEPVAPKAASRRCSLSAPTSPAGIPSKLEKKSPGIPLAHGVSLPSTPSHSPLAGSPLPHSGLLHGRSFAATPSPRTTLTPRMSILSSCKTLGDSSELQLHGPDPRTLSGERRSVSRAARGSLMRRTSSRNRSFTRVSSQTRVTPVAKALGSGAPVLEFDLRQVNGIERGEVVACCIALGELLEIRTRAIDGSLQPPASRSGSRTVSRQTSYANTGGNIRAMLGHSLSGNKASLERTHSGGSLGSARHSHAGDGIAEPCEMALELTEAHVGEAAALVCLAYALYALTSAALRPATGSLVSNLSGAFNDLPLEKVTLLPRVLHTDLLKRRPTISPRQSAARFDGLDGNNRSTSPSRTTSTPADWLLQANGPFHTPNGSWPGIHPGANPKSWRATRDRELPGLITSAIDEEVPVTALKVAGPAAGEAPTAGDAAARVDAPVAVAVAVIAGVDAPAAEHCDGGMAQLPIVPAANHIEGSAHGKQAPSA</sequence>
<reference evidence="2 3" key="1">
    <citation type="journal article" date="2024" name="Nat. Commun.">
        <title>Phylogenomics reveals the evolutionary origins of lichenization in chlorophyte algae.</title>
        <authorList>
            <person name="Puginier C."/>
            <person name="Libourel C."/>
            <person name="Otte J."/>
            <person name="Skaloud P."/>
            <person name="Haon M."/>
            <person name="Grisel S."/>
            <person name="Petersen M."/>
            <person name="Berrin J.G."/>
            <person name="Delaux P.M."/>
            <person name="Dal Grande F."/>
            <person name="Keller J."/>
        </authorList>
    </citation>
    <scope>NUCLEOTIDE SEQUENCE [LARGE SCALE GENOMIC DNA]</scope>
    <source>
        <strain evidence="2 3">SAG 2043</strain>
    </source>
</reference>
<gene>
    <name evidence="2" type="ORF">WJX72_007811</name>
</gene>
<comment type="caution">
    <text evidence="2">The sequence shown here is derived from an EMBL/GenBank/DDBJ whole genome shotgun (WGS) entry which is preliminary data.</text>
</comment>
<feature type="compositionally biased region" description="Low complexity" evidence="1">
    <location>
        <begin position="508"/>
        <end position="519"/>
    </location>
</feature>
<feature type="compositionally biased region" description="Low complexity" evidence="1">
    <location>
        <begin position="289"/>
        <end position="298"/>
    </location>
</feature>
<protein>
    <recommendedName>
        <fullName evidence="4">C2 domain-containing protein</fullName>
    </recommendedName>
</protein>
<evidence type="ECO:0000256" key="1">
    <source>
        <dbReference type="SAM" id="MobiDB-lite"/>
    </source>
</evidence>
<name>A0AAW1Q736_9CHLO</name>
<feature type="region of interest" description="Disordered" evidence="1">
    <location>
        <begin position="490"/>
        <end position="550"/>
    </location>
</feature>
<dbReference type="Proteomes" id="UP001489004">
    <property type="component" value="Unassembled WGS sequence"/>
</dbReference>
<keyword evidence="3" id="KW-1185">Reference proteome</keyword>
<organism evidence="2 3">
    <name type="scientific">[Myrmecia] bisecta</name>
    <dbReference type="NCBI Taxonomy" id="41462"/>
    <lineage>
        <taxon>Eukaryota</taxon>
        <taxon>Viridiplantae</taxon>
        <taxon>Chlorophyta</taxon>
        <taxon>core chlorophytes</taxon>
        <taxon>Trebouxiophyceae</taxon>
        <taxon>Trebouxiales</taxon>
        <taxon>Trebouxiaceae</taxon>
        <taxon>Myrmecia</taxon>
    </lineage>
</organism>
<feature type="region of interest" description="Disordered" evidence="1">
    <location>
        <begin position="170"/>
        <end position="236"/>
    </location>
</feature>
<evidence type="ECO:0000313" key="3">
    <source>
        <dbReference type="Proteomes" id="UP001489004"/>
    </source>
</evidence>
<dbReference type="AlphaFoldDB" id="A0AAW1Q736"/>
<dbReference type="EMBL" id="JALJOR010000004">
    <property type="protein sequence ID" value="KAK9818148.1"/>
    <property type="molecule type" value="Genomic_DNA"/>
</dbReference>
<evidence type="ECO:0000313" key="2">
    <source>
        <dbReference type="EMBL" id="KAK9818148.1"/>
    </source>
</evidence>